<organism evidence="1 2">
    <name type="scientific">Arthrobacter globiformis (strain ATCC 8010 / DSM 20124 / JCM 1332 / NBRC 12137 / NCIMB 8907 / NRRL B-2979 / 168)</name>
    <dbReference type="NCBI Taxonomy" id="1077972"/>
    <lineage>
        <taxon>Bacteria</taxon>
        <taxon>Bacillati</taxon>
        <taxon>Actinomycetota</taxon>
        <taxon>Actinomycetes</taxon>
        <taxon>Micrococcales</taxon>
        <taxon>Micrococcaceae</taxon>
        <taxon>Arthrobacter</taxon>
    </lineage>
</organism>
<sequence>MRLDAWEPGVALILAGRISSVVADWIRLPGRGWGWRARRHACSVGQTQLTLTLGKPITPGISTRALLKLRRMTLAPNSQKCGALVPGLDVTKEILAPTRR</sequence>
<accession>H0QL83</accession>
<proteinExistence type="predicted"/>
<dbReference type="EMBL" id="BAEG01000040">
    <property type="protein sequence ID" value="GAB13584.1"/>
    <property type="molecule type" value="Genomic_DNA"/>
</dbReference>
<reference evidence="1 2" key="1">
    <citation type="submission" date="2011-12" db="EMBL/GenBank/DDBJ databases">
        <title>Whole genome shotgun sequence of Arthrobacter globiformis NBRC 12137.</title>
        <authorList>
            <person name="Miyazawa S."/>
            <person name="Hosoyama A."/>
            <person name="Tsuchikane K."/>
            <person name="Katsumata H."/>
            <person name="Yamazaki S."/>
            <person name="Fujita N."/>
        </authorList>
    </citation>
    <scope>NUCLEOTIDE SEQUENCE [LARGE SCALE GENOMIC DNA]</scope>
    <source>
        <strain evidence="1 2">NBRC 12137</strain>
    </source>
</reference>
<dbReference type="AlphaFoldDB" id="H0QL83"/>
<name>H0QL83_ARTG1</name>
<dbReference type="Proteomes" id="UP000003828">
    <property type="component" value="Unassembled WGS sequence"/>
</dbReference>
<protein>
    <submittedName>
        <fullName evidence="1">Uncharacterized protein</fullName>
    </submittedName>
</protein>
<keyword evidence="2" id="KW-1185">Reference proteome</keyword>
<dbReference type="STRING" id="1077972.ARGLB_040_00380"/>
<evidence type="ECO:0000313" key="1">
    <source>
        <dbReference type="EMBL" id="GAB13584.1"/>
    </source>
</evidence>
<comment type="caution">
    <text evidence="1">The sequence shown here is derived from an EMBL/GenBank/DDBJ whole genome shotgun (WGS) entry which is preliminary data.</text>
</comment>
<evidence type="ECO:0000313" key="2">
    <source>
        <dbReference type="Proteomes" id="UP000003828"/>
    </source>
</evidence>
<gene>
    <name evidence="1" type="ORF">ARGLB_040_00380</name>
</gene>